<keyword evidence="2" id="KW-0238">DNA-binding</keyword>
<gene>
    <name evidence="5" type="ORF">GCM10011386_10830</name>
</gene>
<evidence type="ECO:0000256" key="2">
    <source>
        <dbReference type="ARBA" id="ARBA00023125"/>
    </source>
</evidence>
<name>A0ABQ1LAA9_9SPHI</name>
<dbReference type="Pfam" id="PF02311">
    <property type="entry name" value="AraC_binding"/>
    <property type="match status" value="1"/>
</dbReference>
<dbReference type="PANTHER" id="PTHR11019">
    <property type="entry name" value="HTH-TYPE TRANSCRIPTIONAL REGULATOR NIMR"/>
    <property type="match status" value="1"/>
</dbReference>
<evidence type="ECO:0000256" key="1">
    <source>
        <dbReference type="ARBA" id="ARBA00023015"/>
    </source>
</evidence>
<dbReference type="PRINTS" id="PR00032">
    <property type="entry name" value="HTHARAC"/>
</dbReference>
<dbReference type="RefSeq" id="WP_188748273.1">
    <property type="nucleotide sequence ID" value="NZ_BMIK01000002.1"/>
</dbReference>
<feature type="domain" description="HTH araC/xylS-type" evidence="4">
    <location>
        <begin position="166"/>
        <end position="264"/>
    </location>
</feature>
<dbReference type="Gene3D" id="1.10.10.60">
    <property type="entry name" value="Homeodomain-like"/>
    <property type="match status" value="2"/>
</dbReference>
<dbReference type="InterPro" id="IPR003313">
    <property type="entry name" value="AraC-bd"/>
</dbReference>
<proteinExistence type="predicted"/>
<dbReference type="InterPro" id="IPR009057">
    <property type="entry name" value="Homeodomain-like_sf"/>
</dbReference>
<evidence type="ECO:0000256" key="3">
    <source>
        <dbReference type="ARBA" id="ARBA00023163"/>
    </source>
</evidence>
<dbReference type="PANTHER" id="PTHR11019:SF190">
    <property type="entry name" value="ARAC-FAMILY REGULATORY PROTEIN"/>
    <property type="match status" value="1"/>
</dbReference>
<dbReference type="SMART" id="SM00342">
    <property type="entry name" value="HTH_ARAC"/>
    <property type="match status" value="1"/>
</dbReference>
<evidence type="ECO:0000313" key="6">
    <source>
        <dbReference type="Proteomes" id="UP000597338"/>
    </source>
</evidence>
<accession>A0ABQ1LAA9</accession>
<comment type="caution">
    <text evidence="5">The sequence shown here is derived from an EMBL/GenBank/DDBJ whole genome shotgun (WGS) entry which is preliminary data.</text>
</comment>
<dbReference type="PROSITE" id="PS01124">
    <property type="entry name" value="HTH_ARAC_FAMILY_2"/>
    <property type="match status" value="1"/>
</dbReference>
<sequence length="274" mass="31980">MRQYVNRYYITEVDRYPDTIYCHHAVMGEKFIPEHVHKKGQFLYTEGGVVYLNTPQRSYFLPARHYIWIPAGIRHSIHPSTPEVIMRNLYFPVYECDDAFFAQTAIYPVDDLLMELMMFTNRWNGNIHPQEENRYSIAKAFKMLLPELSKGALPLALPYPDDARLLKIVEYLDRHIADSISFKQVADVFGISERSLARLFQKELNMSFIQYFTILRMLKGLKLLLDDKLSINDVAAKVGYSSLPTFSNTFTKIIGVRPSEYVKHRGLWSPIKQQ</sequence>
<dbReference type="Proteomes" id="UP000597338">
    <property type="component" value="Unassembled WGS sequence"/>
</dbReference>
<evidence type="ECO:0000313" key="5">
    <source>
        <dbReference type="EMBL" id="GGC20758.1"/>
    </source>
</evidence>
<keyword evidence="6" id="KW-1185">Reference proteome</keyword>
<keyword evidence="3" id="KW-0804">Transcription</keyword>
<dbReference type="InterPro" id="IPR011051">
    <property type="entry name" value="RmlC_Cupin_sf"/>
</dbReference>
<organism evidence="5 6">
    <name type="scientific">Parapedobacter defluvii</name>
    <dbReference type="NCBI Taxonomy" id="2045106"/>
    <lineage>
        <taxon>Bacteria</taxon>
        <taxon>Pseudomonadati</taxon>
        <taxon>Bacteroidota</taxon>
        <taxon>Sphingobacteriia</taxon>
        <taxon>Sphingobacteriales</taxon>
        <taxon>Sphingobacteriaceae</taxon>
        <taxon>Parapedobacter</taxon>
    </lineage>
</organism>
<dbReference type="InterPro" id="IPR018060">
    <property type="entry name" value="HTH_AraC"/>
</dbReference>
<reference evidence="6" key="1">
    <citation type="journal article" date="2019" name="Int. J. Syst. Evol. Microbiol.">
        <title>The Global Catalogue of Microorganisms (GCM) 10K type strain sequencing project: providing services to taxonomists for standard genome sequencing and annotation.</title>
        <authorList>
            <consortium name="The Broad Institute Genomics Platform"/>
            <consortium name="The Broad Institute Genome Sequencing Center for Infectious Disease"/>
            <person name="Wu L."/>
            <person name="Ma J."/>
        </authorList>
    </citation>
    <scope>NUCLEOTIDE SEQUENCE [LARGE SCALE GENOMIC DNA]</scope>
    <source>
        <strain evidence="6">CGMCC 1.15342</strain>
    </source>
</reference>
<dbReference type="InterPro" id="IPR020449">
    <property type="entry name" value="Tscrpt_reg_AraC-type_HTH"/>
</dbReference>
<dbReference type="SUPFAM" id="SSF51182">
    <property type="entry name" value="RmlC-like cupins"/>
    <property type="match status" value="1"/>
</dbReference>
<protein>
    <submittedName>
        <fullName evidence="5">AraC family transcriptional regulator</fullName>
    </submittedName>
</protein>
<dbReference type="Pfam" id="PF12833">
    <property type="entry name" value="HTH_18"/>
    <property type="match status" value="1"/>
</dbReference>
<dbReference type="EMBL" id="BMIK01000002">
    <property type="protein sequence ID" value="GGC20758.1"/>
    <property type="molecule type" value="Genomic_DNA"/>
</dbReference>
<evidence type="ECO:0000259" key="4">
    <source>
        <dbReference type="PROSITE" id="PS01124"/>
    </source>
</evidence>
<keyword evidence="1" id="KW-0805">Transcription regulation</keyword>
<dbReference type="SUPFAM" id="SSF46689">
    <property type="entry name" value="Homeodomain-like"/>
    <property type="match status" value="2"/>
</dbReference>